<feature type="compositionally biased region" description="Low complexity" evidence="2">
    <location>
        <begin position="603"/>
        <end position="617"/>
    </location>
</feature>
<dbReference type="PANTHER" id="PTHR45920:SF4">
    <property type="entry name" value="FORMIN HOMOLOGY 2 DOMAIN CONTAINING, ISOFORM I"/>
    <property type="match status" value="1"/>
</dbReference>
<comment type="caution">
    <text evidence="5">The sequence shown here is derived from an EMBL/GenBank/DDBJ whole genome shotgun (WGS) entry which is preliminary data.</text>
</comment>
<dbReference type="InterPro" id="IPR041387">
    <property type="entry name" value="FHOD1_GBD_N"/>
</dbReference>
<feature type="region of interest" description="Disordered" evidence="2">
    <location>
        <begin position="78"/>
        <end position="141"/>
    </location>
</feature>
<dbReference type="FunFam" id="1.25.10.10:FF:000056">
    <property type="entry name" value="FH1/FH2 domain-containing protein 3 isoform X1"/>
    <property type="match status" value="1"/>
</dbReference>
<evidence type="ECO:0000256" key="2">
    <source>
        <dbReference type="SAM" id="MobiDB-lite"/>
    </source>
</evidence>
<feature type="region of interest" description="Disordered" evidence="2">
    <location>
        <begin position="2237"/>
        <end position="2266"/>
    </location>
</feature>
<feature type="compositionally biased region" description="Basic and acidic residues" evidence="2">
    <location>
        <begin position="365"/>
        <end position="401"/>
    </location>
</feature>
<gene>
    <name evidence="5" type="ORF">B5V51_2640</name>
</gene>
<dbReference type="Gene3D" id="1.25.10.10">
    <property type="entry name" value="Leucine-rich Repeat Variant"/>
    <property type="match status" value="1"/>
</dbReference>
<feature type="region of interest" description="Disordered" evidence="2">
    <location>
        <begin position="1841"/>
        <end position="1861"/>
    </location>
</feature>
<feature type="compositionally biased region" description="Basic and acidic residues" evidence="2">
    <location>
        <begin position="196"/>
        <end position="228"/>
    </location>
</feature>
<dbReference type="SUPFAM" id="SSF48371">
    <property type="entry name" value="ARM repeat"/>
    <property type="match status" value="1"/>
</dbReference>
<dbReference type="InterPro" id="IPR014768">
    <property type="entry name" value="GBD/FH3_dom"/>
</dbReference>
<reference evidence="5" key="1">
    <citation type="submission" date="2017-09" db="EMBL/GenBank/DDBJ databases">
        <title>Contemporary evolution of a Lepidopteran species, Heliothis virescens, in response to modern agricultural practices.</title>
        <authorList>
            <person name="Fritz M.L."/>
            <person name="Deyonke A.M."/>
            <person name="Papanicolaou A."/>
            <person name="Micinski S."/>
            <person name="Westbrook J."/>
            <person name="Gould F."/>
        </authorList>
    </citation>
    <scope>NUCLEOTIDE SEQUENCE [LARGE SCALE GENOMIC DNA]</scope>
    <source>
        <strain evidence="5">HvINT-</strain>
        <tissue evidence="5">Whole body</tissue>
    </source>
</reference>
<feature type="compositionally biased region" description="Low complexity" evidence="2">
    <location>
        <begin position="20"/>
        <end position="29"/>
    </location>
</feature>
<feature type="domain" description="GBD/FH3" evidence="3">
    <location>
        <begin position="1120"/>
        <end position="1472"/>
    </location>
</feature>
<feature type="region of interest" description="Disordered" evidence="2">
    <location>
        <begin position="1795"/>
        <end position="1814"/>
    </location>
</feature>
<feature type="region of interest" description="Disordered" evidence="2">
    <location>
        <begin position="437"/>
        <end position="478"/>
    </location>
</feature>
<dbReference type="GO" id="GO:0051015">
    <property type="term" value="F:actin filament binding"/>
    <property type="evidence" value="ECO:0007669"/>
    <property type="project" value="TreeGrafter"/>
</dbReference>
<dbReference type="Pfam" id="PF18382">
    <property type="entry name" value="Formin_GBD_N"/>
    <property type="match status" value="1"/>
</dbReference>
<dbReference type="InterPro" id="IPR016024">
    <property type="entry name" value="ARM-type_fold"/>
</dbReference>
<dbReference type="PROSITE" id="PS51232">
    <property type="entry name" value="GBD_FH3"/>
    <property type="match status" value="1"/>
</dbReference>
<feature type="region of interest" description="Disordered" evidence="2">
    <location>
        <begin position="712"/>
        <end position="755"/>
    </location>
</feature>
<evidence type="ECO:0000259" key="4">
    <source>
        <dbReference type="PROSITE" id="PS51444"/>
    </source>
</evidence>
<feature type="compositionally biased region" description="Polar residues" evidence="2">
    <location>
        <begin position="342"/>
        <end position="352"/>
    </location>
</feature>
<name>A0A2A4K5I9_HELVI</name>
<dbReference type="Pfam" id="PF24959">
    <property type="entry name" value="FH3_FHOD1-3"/>
    <property type="match status" value="1"/>
</dbReference>
<dbReference type="InterPro" id="IPR011989">
    <property type="entry name" value="ARM-like"/>
</dbReference>
<feature type="region of interest" description="Disordered" evidence="2">
    <location>
        <begin position="903"/>
        <end position="932"/>
    </location>
</feature>
<dbReference type="EMBL" id="NWSH01000161">
    <property type="protein sequence ID" value="PCG78930.1"/>
    <property type="molecule type" value="Genomic_DNA"/>
</dbReference>
<feature type="compositionally biased region" description="Basic residues" evidence="2">
    <location>
        <begin position="575"/>
        <end position="584"/>
    </location>
</feature>
<feature type="compositionally biased region" description="Polar residues" evidence="2">
    <location>
        <begin position="1026"/>
        <end position="1040"/>
    </location>
</feature>
<feature type="compositionally biased region" description="Basic residues" evidence="2">
    <location>
        <begin position="2240"/>
        <end position="2250"/>
    </location>
</feature>
<sequence length="2350" mass="264905">MSFRNYYDTPSYGRSRDTGRTSSSTAADRPTTVTAKYLNTTPSYKSSSIPILCPERSAKEDTPISTIANRYANYGKTEKPTTKYDAYSATKAEKSPNKYDSYNSSKSDKSANKYDTYNTSKTDKPSSKYDAYNTSKTEKPVSKYDAYTTKTEKPISKYEKKDYSKLTVPSITTNKSRDVSPVSTSKYSLSRPSRHLSPERRATKTFKDKSRDPSPGDHDKDIPSKTDKSTGYNSLSSYKLYPRTSNYTRPASRADTKPEITVNRYAIANRLSSNYLRSPPTVKRTSVSPVNHNDTVKCEVDKFIPQPATVEEIKSQNEPVSENNEVLNTNDSQREENENETETVSIVTRHTSPTPPGSSAYVRSRRADMAKTIEKSITRPKKRPEMIDKEIQSDRLDDPTRSSRFGSTARTSVTNWSYYTPNSSSYTGYAGRYSTQYSNLRDNSGSNSYSPTERTGRSQSTEPERRDNSNCNSLSESNNIDCNVSNHLGENEQEVVSVYAEQNKGDDTSEIIINVNLKLKRAKSPVASTELVSPEITITNSQLPPQAPKPEGGTKTKKIKVKKSSADSSSDSSGKKKIIKRRSKSVSSTDSDQGSEVSDKGSPPKSLQKNSSSSNLQNGTPKLKHSKSRESASPESSITLSTQSSISEDETVSKSKTNEVSRTSADELSIPTDRSGKQPSPLPPQKNETGTEEAKSFLIRALAPVTNLFKMRHQESSDNSRWLETSTSESTGKDVSNITTESERLSKGKNDTTNIIASNDDNLVKLKAIRPIESGERAWWLESDSKNSTQNSEHTRSPSEKNIPRKIRHVESGEKAWWQESNSESKHDNQITRNNTTDSSDSNRLPKKCKFPDDEKPWWLDSCANIPEGIERLSPPRKSSSDSEKSEKFNFFKVRHNESGDQKDWWLTSNENSTNSSKLEHSQMLSKSGSERNFPLRRIRHIESGERPWWLASDKNIPEGVEKLPTPPPPEESDSSDSEVQAYVPPANIPPFPLHLPDDEPLGARRSPEGLETPRENEDYRGRTSPYENSNHQFRRPSANSYQKGVNKYISRYTDIDDILGTSGQIYSPFMDSILARRTGQMPYDDNDTCEEIDPTQVRIHDSTAQRPVIKKIRSRSNIIDYREEDQLDDATLQVFKDGDYGPYLDLDSTLGEQDEELEGLQDSRKNALVLRTQLSVRVHAIIERLLHSQGRELRRALFTLKQILQSDKDLVHEFVANKGLDCLMQVGNMADHNYLDYILRALGQILLYVDGMHGVMAHKRCIQWLYTLIASKFRHVVKTALKLLLVFVEYTEKNCLLLIDAIISVDNSNGRQPWYNIMKILQDFDASDTELLIYATTLINRCLNNVPDRDTYYDQVDALQDQGIDDIIQLYMSKQGTDLDLLRQLQIFEAVLLYEDGDETGTALKQLDDSVINSIRRRSINLSTERRKSKKQQCKEKAKPVITHTETDNKITNNHRTQFLPSITDHNKENKELSSALRRRRDRYARQAHHIIQQQELMNHSSDIYNGLFPNPNGSFTSTNGSFTSTNGNYSTPNGTLNNTNGSFTSPNGSFTSLNGSFTSGNGSFSSGNVSFPTLMGNYTNTNGNFSSTISNYTNGSYTNNKSYSAVNGNINGSSQLNGVNGHQEEDDKYVNRTTKNFNLAEVLKNGNQRYTSGLKQRIQNGTLGHTVNAVDAITVMRQKQTDTTPEVKDDRGFLLNREHSIKDLAQRLTSPVSPTTEEKPLRVSDMAGIVSKAKEELAKSQSKEIIKSPTIEKSPKVHEIKVSENDLHWEELRKGCLHREFHLCDLDFSDLREDSDDEMSSPAINAASGPPPPPPTMFPPMGIPPPLPGCFPMLSKNNVPTPPKPALSSEMSNDSDSSTIKKNKKTVKLFWKEIQENPTPVAIRPKVGGFIWDDLPNVTVDTNMLEHLFESRTNDLIIKEKLMEPKRNLILDAKRSNAINIAMKKLPTPQTIKAAIMKMDATVIGREGIEKLLTMLPTEEEKVKIQEAQYANPDLPLGSAEQFLLTLASINELSSRLKLWVFKLDFDNLEKEIAEPLMDLKQGIELLKVNRTFKVILSTLRTVGNYLNGNYAKGFRLEYLSKVVEVKDTVHKHPLLYHICEMIIEKFPDSSDFFSEVGPVIRASKVDFDVLSANLQKLESDCKASWDHMKRVAKHDGSQIFKTKINEFLTDAAERIILLSVIKKRVMSRFNKFLLFLGVPPCDMHKTKPAEFLKVIAEFSLEYRTTRERVLQQLEKKANHRERNKTRGKMIIDVGNYSHKNGDHTADNALKELLKTDPDTDSLTDGRRKSQPNSRRILVNGDLSADDEILESLVRSATSKRKPVARERRRNRISDRKNLNRTLDGNQS</sequence>
<feature type="compositionally biased region" description="Low complexity" evidence="2">
    <location>
        <begin position="469"/>
        <end position="478"/>
    </location>
</feature>
<dbReference type="SMART" id="SM00498">
    <property type="entry name" value="FH2"/>
    <property type="match status" value="1"/>
</dbReference>
<dbReference type="PROSITE" id="PS51444">
    <property type="entry name" value="FH2"/>
    <property type="match status" value="1"/>
</dbReference>
<dbReference type="SUPFAM" id="SSF101447">
    <property type="entry name" value="Formin homology 2 domain (FH2 domain)"/>
    <property type="match status" value="1"/>
</dbReference>
<feature type="compositionally biased region" description="Basic and acidic residues" evidence="2">
    <location>
        <begin position="793"/>
        <end position="814"/>
    </location>
</feature>
<feature type="region of interest" description="Disordered" evidence="2">
    <location>
        <begin position="312"/>
        <end position="407"/>
    </location>
</feature>
<accession>A0A2A4K5I9</accession>
<feature type="compositionally biased region" description="Low complexity" evidence="2">
    <location>
        <begin position="631"/>
        <end position="646"/>
    </location>
</feature>
<dbReference type="STRING" id="7102.A0A2A4K5I9"/>
<feature type="region of interest" description="Disordered" evidence="2">
    <location>
        <begin position="173"/>
        <end position="255"/>
    </location>
</feature>
<feature type="domain" description="FH2" evidence="4">
    <location>
        <begin position="1858"/>
        <end position="2251"/>
    </location>
</feature>
<dbReference type="Pfam" id="PF02181">
    <property type="entry name" value="FH2"/>
    <property type="match status" value="1"/>
</dbReference>
<feature type="compositionally biased region" description="Polar residues" evidence="2">
    <location>
        <begin position="437"/>
        <end position="461"/>
    </location>
</feature>
<keyword evidence="1" id="KW-0009">Actin-binding</keyword>
<feature type="compositionally biased region" description="Polar residues" evidence="2">
    <location>
        <begin position="316"/>
        <end position="331"/>
    </location>
</feature>
<feature type="region of interest" description="Disordered" evidence="2">
    <location>
        <begin position="958"/>
        <end position="1040"/>
    </location>
</feature>
<dbReference type="InterPro" id="IPR056771">
    <property type="entry name" value="FH3_FHOD1-3-like"/>
</dbReference>
<feature type="region of interest" description="Disordered" evidence="2">
    <location>
        <begin position="537"/>
        <end position="697"/>
    </location>
</feature>
<dbReference type="GO" id="GO:0005856">
    <property type="term" value="C:cytoskeleton"/>
    <property type="evidence" value="ECO:0007669"/>
    <property type="project" value="TreeGrafter"/>
</dbReference>
<feature type="compositionally biased region" description="Basic and acidic residues" evidence="2">
    <location>
        <begin position="996"/>
        <end position="1022"/>
    </location>
</feature>
<feature type="compositionally biased region" description="Polar residues" evidence="2">
    <location>
        <begin position="719"/>
        <end position="740"/>
    </location>
</feature>
<feature type="compositionally biased region" description="Polar residues" evidence="2">
    <location>
        <begin position="831"/>
        <end position="843"/>
    </location>
</feature>
<feature type="compositionally biased region" description="Polar residues" evidence="2">
    <location>
        <begin position="181"/>
        <end position="191"/>
    </location>
</feature>
<dbReference type="GO" id="GO:0005737">
    <property type="term" value="C:cytoplasm"/>
    <property type="evidence" value="ECO:0007669"/>
    <property type="project" value="TreeGrafter"/>
</dbReference>
<feature type="compositionally biased region" description="Polar residues" evidence="2">
    <location>
        <begin position="31"/>
        <end position="49"/>
    </location>
</feature>
<dbReference type="InterPro" id="IPR042201">
    <property type="entry name" value="FH2_Formin_sf"/>
</dbReference>
<feature type="compositionally biased region" description="Low complexity" evidence="2">
    <location>
        <begin position="1850"/>
        <end position="1860"/>
    </location>
</feature>
<protein>
    <recommendedName>
        <fullName evidence="6">GBD/FH3 domain-containing protein</fullName>
    </recommendedName>
</protein>
<dbReference type="PANTHER" id="PTHR45920">
    <property type="entry name" value="FORMIN HOMOLOGY 2 DOMAIN CONTAINING, ISOFORM I"/>
    <property type="match status" value="1"/>
</dbReference>
<feature type="compositionally biased region" description="Polar residues" evidence="2">
    <location>
        <begin position="229"/>
        <end position="249"/>
    </location>
</feature>
<evidence type="ECO:0008006" key="6">
    <source>
        <dbReference type="Google" id="ProtNLM"/>
    </source>
</evidence>
<dbReference type="InterPro" id="IPR015425">
    <property type="entry name" value="FH2_Formin"/>
</dbReference>
<feature type="region of interest" description="Disordered" evidence="2">
    <location>
        <begin position="777"/>
        <end position="849"/>
    </location>
</feature>
<organism evidence="5">
    <name type="scientific">Heliothis virescens</name>
    <name type="common">Tobacco budworm moth</name>
    <dbReference type="NCBI Taxonomy" id="7102"/>
    <lineage>
        <taxon>Eukaryota</taxon>
        <taxon>Metazoa</taxon>
        <taxon>Ecdysozoa</taxon>
        <taxon>Arthropoda</taxon>
        <taxon>Hexapoda</taxon>
        <taxon>Insecta</taxon>
        <taxon>Pterygota</taxon>
        <taxon>Neoptera</taxon>
        <taxon>Endopterygota</taxon>
        <taxon>Lepidoptera</taxon>
        <taxon>Glossata</taxon>
        <taxon>Ditrysia</taxon>
        <taxon>Noctuoidea</taxon>
        <taxon>Noctuidae</taxon>
        <taxon>Heliothinae</taxon>
        <taxon>Heliothis</taxon>
    </lineage>
</organism>
<feature type="compositionally biased region" description="Basic and acidic residues" evidence="2">
    <location>
        <begin position="741"/>
        <end position="750"/>
    </location>
</feature>
<proteinExistence type="predicted"/>
<feature type="region of interest" description="Disordered" evidence="2">
    <location>
        <begin position="1"/>
        <end position="64"/>
    </location>
</feature>
<dbReference type="Gene3D" id="1.20.58.2220">
    <property type="entry name" value="Formin, FH2 domain"/>
    <property type="match status" value="1"/>
</dbReference>
<evidence type="ECO:0000256" key="1">
    <source>
        <dbReference type="ARBA" id="ARBA00023203"/>
    </source>
</evidence>
<evidence type="ECO:0000313" key="5">
    <source>
        <dbReference type="EMBL" id="PCG78930.1"/>
    </source>
</evidence>
<feature type="compositionally biased region" description="Polar residues" evidence="2">
    <location>
        <begin position="907"/>
        <end position="928"/>
    </location>
</feature>
<evidence type="ECO:0000259" key="3">
    <source>
        <dbReference type="PROSITE" id="PS51232"/>
    </source>
</evidence>
<dbReference type="GO" id="GO:0030866">
    <property type="term" value="P:cortical actin cytoskeleton organization"/>
    <property type="evidence" value="ECO:0007669"/>
    <property type="project" value="TreeGrafter"/>
</dbReference>